<dbReference type="PANTHER" id="PTHR43308">
    <property type="entry name" value="OUTER MEMBRANE PROTEIN ALPHA-RELATED"/>
    <property type="match status" value="1"/>
</dbReference>
<reference evidence="3 4" key="1">
    <citation type="submission" date="2019-11" db="EMBL/GenBank/DDBJ databases">
        <authorList>
            <person name="He Y."/>
        </authorList>
    </citation>
    <scope>NUCLEOTIDE SEQUENCE [LARGE SCALE GENOMIC DNA]</scope>
    <source>
        <strain evidence="3 4">SCSIO 58843</strain>
    </source>
</reference>
<keyword evidence="1" id="KW-0732">Signal</keyword>
<evidence type="ECO:0000313" key="3">
    <source>
        <dbReference type="EMBL" id="QGG94761.1"/>
    </source>
</evidence>
<dbReference type="EMBL" id="CP045851">
    <property type="protein sequence ID" value="QGG94761.1"/>
    <property type="molecule type" value="Genomic_DNA"/>
</dbReference>
<dbReference type="PANTHER" id="PTHR43308:SF5">
    <property type="entry name" value="S-LAYER PROTEIN _ PEPTIDOGLYCAN ENDO-BETA-N-ACETYLGLUCOSAMINIDASE"/>
    <property type="match status" value="1"/>
</dbReference>
<dbReference type="InterPro" id="IPR023296">
    <property type="entry name" value="Glyco_hydro_beta-prop_sf"/>
</dbReference>
<accession>A0A5Q2RJM5</accession>
<dbReference type="SUPFAM" id="SSF75005">
    <property type="entry name" value="Arabinanase/levansucrase/invertase"/>
    <property type="match status" value="1"/>
</dbReference>
<keyword evidence="4" id="KW-1185">Reference proteome</keyword>
<organism evidence="3 4">
    <name type="scientific">Actinomarinicola tropica</name>
    <dbReference type="NCBI Taxonomy" id="2789776"/>
    <lineage>
        <taxon>Bacteria</taxon>
        <taxon>Bacillati</taxon>
        <taxon>Actinomycetota</taxon>
        <taxon>Acidimicrobiia</taxon>
        <taxon>Acidimicrobiales</taxon>
        <taxon>Iamiaceae</taxon>
        <taxon>Actinomarinicola</taxon>
    </lineage>
</organism>
<feature type="domain" description="SLH" evidence="2">
    <location>
        <begin position="394"/>
        <end position="457"/>
    </location>
</feature>
<dbReference type="AlphaFoldDB" id="A0A5Q2RJM5"/>
<dbReference type="PROSITE" id="PS51272">
    <property type="entry name" value="SLH"/>
    <property type="match status" value="3"/>
</dbReference>
<dbReference type="KEGG" id="atq:GH723_06365"/>
<protein>
    <recommendedName>
        <fullName evidence="2">SLH domain-containing protein</fullName>
    </recommendedName>
</protein>
<sequence>MVDAGGVRRVLARACAALAVLAASVSSGGQTAGAQSIEMPDLPPGAPVFAPHQVPWNPTDEWIFPGVIRVDGALDAPLARYHLYTAPHDSPGGMSLFLADSLEGPWTPYPGNPVFPNGVNVSHTSTPHVIWVEDEQLFFMYFHGENDVTRLATSPDGITWTHEGVVVSAPSGSHAASYSRVFEHEIPRLGNRYVMLFTEERMGSGILRIRYAVSDDGRDWDVQPEVLVHPSGNEGTRISSATLLRWQGRNLVVYHGASGNIHVTDVGEQFDQEQHLGVLHDETDRVAAPHLLVEDGRLHMFYESGHRLAAVIRHTSAPVDELAPLGRHSGGPVTGYFTDVRPTSHHDDIYRLERAGLTTGCGTPTRFCPEDTITRAQMATFLSRALRLPVGSASRTTFDDVTTGTSYTAHIEALRTAGLTNGCGPDRFCPDGPVTRQEMATFLSRALELPPVHTNHFVDVAPGTSFTAHINAIRAAGITNGVGDGRFDPEGLVTRQQMASFLARAFDLR</sequence>
<name>A0A5Q2RJM5_9ACTN</name>
<evidence type="ECO:0000259" key="2">
    <source>
        <dbReference type="PROSITE" id="PS51272"/>
    </source>
</evidence>
<feature type="signal peptide" evidence="1">
    <location>
        <begin position="1"/>
        <end position="22"/>
    </location>
</feature>
<gene>
    <name evidence="3" type="ORF">GH723_06365</name>
</gene>
<feature type="chain" id="PRO_5038950008" description="SLH domain-containing protein" evidence="1">
    <location>
        <begin position="23"/>
        <end position="509"/>
    </location>
</feature>
<evidence type="ECO:0000313" key="4">
    <source>
        <dbReference type="Proteomes" id="UP000334019"/>
    </source>
</evidence>
<feature type="domain" description="SLH" evidence="2">
    <location>
        <begin position="458"/>
        <end position="509"/>
    </location>
</feature>
<dbReference type="Proteomes" id="UP000334019">
    <property type="component" value="Chromosome"/>
</dbReference>
<feature type="domain" description="SLH" evidence="2">
    <location>
        <begin position="332"/>
        <end position="393"/>
    </location>
</feature>
<dbReference type="Pfam" id="PF00395">
    <property type="entry name" value="SLH"/>
    <property type="match status" value="3"/>
</dbReference>
<dbReference type="Gene3D" id="2.115.10.20">
    <property type="entry name" value="Glycosyl hydrolase domain, family 43"/>
    <property type="match status" value="2"/>
</dbReference>
<dbReference type="InterPro" id="IPR051465">
    <property type="entry name" value="Cell_Envelope_Struct_Comp"/>
</dbReference>
<evidence type="ECO:0000256" key="1">
    <source>
        <dbReference type="SAM" id="SignalP"/>
    </source>
</evidence>
<proteinExistence type="predicted"/>
<dbReference type="InterPro" id="IPR001119">
    <property type="entry name" value="SLH_dom"/>
</dbReference>